<feature type="non-terminal residue" evidence="1">
    <location>
        <position position="70"/>
    </location>
</feature>
<dbReference type="Proteomes" id="UP000308444">
    <property type="component" value="Unassembled WGS sequence"/>
</dbReference>
<evidence type="ECO:0000313" key="1">
    <source>
        <dbReference type="EMBL" id="TKI84669.1"/>
    </source>
</evidence>
<keyword evidence="1" id="KW-0418">Kinase</keyword>
<comment type="caution">
    <text evidence="1">The sequence shown here is derived from an EMBL/GenBank/DDBJ whole genome shotgun (WGS) entry which is preliminary data.</text>
</comment>
<evidence type="ECO:0000313" key="2">
    <source>
        <dbReference type="Proteomes" id="UP000308444"/>
    </source>
</evidence>
<name>A0A9X9F1C9_BACCE</name>
<dbReference type="EMBL" id="SZOH01004546">
    <property type="protein sequence ID" value="TKI84669.1"/>
    <property type="molecule type" value="Genomic_DNA"/>
</dbReference>
<organism evidence="1 2">
    <name type="scientific">Bacillus cereus</name>
    <dbReference type="NCBI Taxonomy" id="1396"/>
    <lineage>
        <taxon>Bacteria</taxon>
        <taxon>Bacillati</taxon>
        <taxon>Bacillota</taxon>
        <taxon>Bacilli</taxon>
        <taxon>Bacillales</taxon>
        <taxon>Bacillaceae</taxon>
        <taxon>Bacillus</taxon>
        <taxon>Bacillus cereus group</taxon>
    </lineage>
</organism>
<sequence length="70" mass="8316">MTVITLMLILFEVVFSVSIYRYYYNGIVQYIESHAKTSTRFFSEYNSLYFIRLQEYSGDIISSFQLEGTE</sequence>
<gene>
    <name evidence="1" type="ORF">FC695_40365</name>
</gene>
<reference evidence="1 2" key="1">
    <citation type="journal article" date="2019" name="Environ. Microbiol.">
        <title>An active ?-lactamase is a part of an orchestrated cell wall stress resistance network of Bacillus subtilis and related rhizosphere species.</title>
        <authorList>
            <person name="Bucher T."/>
            <person name="Keren-Paz A."/>
            <person name="Hausser J."/>
            <person name="Olender T."/>
            <person name="Cytryn E."/>
            <person name="Kolodkin-Gal I."/>
        </authorList>
    </citation>
    <scope>NUCLEOTIDE SEQUENCE [LARGE SCALE GENOMIC DNA]</scope>
    <source>
        <strain evidence="1 2">I32</strain>
    </source>
</reference>
<dbReference type="GO" id="GO:0016301">
    <property type="term" value="F:kinase activity"/>
    <property type="evidence" value="ECO:0007669"/>
    <property type="project" value="UniProtKB-KW"/>
</dbReference>
<keyword evidence="1" id="KW-0808">Transferase</keyword>
<proteinExistence type="predicted"/>
<dbReference type="AlphaFoldDB" id="A0A9X9F1C9"/>
<accession>A0A9X9F1C9</accession>
<protein>
    <submittedName>
        <fullName evidence="1">Sensor histidine kinase</fullName>
    </submittedName>
</protein>